<keyword evidence="1" id="KW-0560">Oxidoreductase</keyword>
<dbReference type="SUPFAM" id="SSF51735">
    <property type="entry name" value="NAD(P)-binding Rossmann-fold domains"/>
    <property type="match status" value="1"/>
</dbReference>
<organism evidence="2 3">
    <name type="scientific">Cladophialophora chaetospira</name>
    <dbReference type="NCBI Taxonomy" id="386627"/>
    <lineage>
        <taxon>Eukaryota</taxon>
        <taxon>Fungi</taxon>
        <taxon>Dikarya</taxon>
        <taxon>Ascomycota</taxon>
        <taxon>Pezizomycotina</taxon>
        <taxon>Eurotiomycetes</taxon>
        <taxon>Chaetothyriomycetidae</taxon>
        <taxon>Chaetothyriales</taxon>
        <taxon>Herpotrichiellaceae</taxon>
        <taxon>Cladophialophora</taxon>
    </lineage>
</organism>
<proteinExistence type="predicted"/>
<protein>
    <submittedName>
        <fullName evidence="2">Uncharacterized protein</fullName>
    </submittedName>
</protein>
<accession>A0AA38U9N9</accession>
<name>A0AA38U9N9_9EURO</name>
<evidence type="ECO:0000313" key="3">
    <source>
        <dbReference type="Proteomes" id="UP001172673"/>
    </source>
</evidence>
<dbReference type="GO" id="GO:0016491">
    <property type="term" value="F:oxidoreductase activity"/>
    <property type="evidence" value="ECO:0007669"/>
    <property type="project" value="UniProtKB-KW"/>
</dbReference>
<comment type="caution">
    <text evidence="2">The sequence shown here is derived from an EMBL/GenBank/DDBJ whole genome shotgun (WGS) entry which is preliminary data.</text>
</comment>
<evidence type="ECO:0000313" key="2">
    <source>
        <dbReference type="EMBL" id="KAJ9602121.1"/>
    </source>
</evidence>
<dbReference type="PANTHER" id="PTHR47534">
    <property type="entry name" value="YALI0E05731P"/>
    <property type="match status" value="1"/>
</dbReference>
<gene>
    <name evidence="2" type="ORF">H2200_013481</name>
</gene>
<dbReference type="EMBL" id="JAPDRK010000029">
    <property type="protein sequence ID" value="KAJ9602121.1"/>
    <property type="molecule type" value="Genomic_DNA"/>
</dbReference>
<dbReference type="AlphaFoldDB" id="A0AA38U9N9"/>
<dbReference type="InterPro" id="IPR052228">
    <property type="entry name" value="Sec_Metab_Biosynth_Oxidored"/>
</dbReference>
<dbReference type="InterPro" id="IPR036291">
    <property type="entry name" value="NAD(P)-bd_dom_sf"/>
</dbReference>
<reference evidence="2" key="1">
    <citation type="submission" date="2022-10" db="EMBL/GenBank/DDBJ databases">
        <title>Culturing micro-colonial fungi from biological soil crusts in the Mojave desert and describing Neophaeococcomyces mojavensis, and introducing the new genera and species Taxawa tesnikishii.</title>
        <authorList>
            <person name="Kurbessoian T."/>
            <person name="Stajich J.E."/>
        </authorList>
    </citation>
    <scope>NUCLEOTIDE SEQUENCE</scope>
    <source>
        <strain evidence="2">TK_41</strain>
    </source>
</reference>
<dbReference type="Gene3D" id="3.40.50.720">
    <property type="entry name" value="NAD(P)-binding Rossmann-like Domain"/>
    <property type="match status" value="1"/>
</dbReference>
<dbReference type="Proteomes" id="UP001172673">
    <property type="component" value="Unassembled WGS sequence"/>
</dbReference>
<sequence>MVQLNTARAANTALFQSRPFVAVFAGATSGIGEATLRALAAAHGTNGKGLRVYVIGRKKEATEKILAECVKTCPNGKLVFVQASDLSLLEEVDRVCAEITKAEKDTVGTGSANIDLLCMSQGDFNFSPRRDTKEGLEFRVSLLYYSRMRIIVNLLPLLLASELPAHIISVFAGGKESDFHLEDISLRDPQNWSSLNIRSHVAMMHTFFFEYLVTQHPGKLSFVHLYPGLVMTNAFMNPGVPWWARIGFRVFYPFFRLASTPIGEAGERVLFLASPQRFPASQGTGDATAVETKLAVANGTDGREGSGAYGVNIDGETSHNAKAIEKYRAEGLGGKITEHTMKVFEVISSGKVWTE</sequence>
<dbReference type="PANTHER" id="PTHR47534:SF3">
    <property type="entry name" value="ALCOHOL DEHYDROGENASE-LIKE C-TERMINAL DOMAIN-CONTAINING PROTEIN"/>
    <property type="match status" value="1"/>
</dbReference>
<keyword evidence="3" id="KW-1185">Reference proteome</keyword>
<evidence type="ECO:0000256" key="1">
    <source>
        <dbReference type="ARBA" id="ARBA00023002"/>
    </source>
</evidence>